<feature type="domain" description="HPt" evidence="17">
    <location>
        <begin position="2"/>
        <end position="106"/>
    </location>
</feature>
<dbReference type="InterPro" id="IPR008207">
    <property type="entry name" value="Sig_transdc_His_kin_Hpt_dom"/>
</dbReference>
<dbReference type="Proteomes" id="UP000366051">
    <property type="component" value="Chromosome"/>
</dbReference>
<keyword evidence="11" id="KW-0067">ATP-binding</keyword>
<organism evidence="18 19">
    <name type="scientific">Heliorestis convoluta</name>
    <dbReference type="NCBI Taxonomy" id="356322"/>
    <lineage>
        <taxon>Bacteria</taxon>
        <taxon>Bacillati</taxon>
        <taxon>Bacillota</taxon>
        <taxon>Clostridia</taxon>
        <taxon>Eubacteriales</taxon>
        <taxon>Heliobacteriaceae</taxon>
        <taxon>Heliorestis</taxon>
    </lineage>
</organism>
<dbReference type="InterPro" id="IPR035891">
    <property type="entry name" value="CheY-binding_CheA"/>
</dbReference>
<dbReference type="EC" id="2.7.13.3" evidence="3"/>
<gene>
    <name evidence="18" type="ORF">FTV88_3077</name>
</gene>
<evidence type="ECO:0000256" key="1">
    <source>
        <dbReference type="ARBA" id="ARBA00000085"/>
    </source>
</evidence>
<dbReference type="InterPro" id="IPR036890">
    <property type="entry name" value="HATPase_C_sf"/>
</dbReference>
<dbReference type="CDD" id="cd00088">
    <property type="entry name" value="HPT"/>
    <property type="match status" value="1"/>
</dbReference>
<dbReference type="PANTHER" id="PTHR43395">
    <property type="entry name" value="SENSOR HISTIDINE KINASE CHEA"/>
    <property type="match status" value="1"/>
</dbReference>
<dbReference type="Pfam" id="PF02518">
    <property type="entry name" value="HATPase_c"/>
    <property type="match status" value="1"/>
</dbReference>
<dbReference type="InterPro" id="IPR004105">
    <property type="entry name" value="CheA-like_dim"/>
</dbReference>
<dbReference type="SUPFAM" id="SSF47226">
    <property type="entry name" value="Histidine-containing phosphotransfer domain, HPT domain"/>
    <property type="match status" value="1"/>
</dbReference>
<dbReference type="OrthoDB" id="9803176at2"/>
<dbReference type="CDD" id="cd16916">
    <property type="entry name" value="HATPase_CheA-like"/>
    <property type="match status" value="1"/>
</dbReference>
<dbReference type="SUPFAM" id="SSF50341">
    <property type="entry name" value="CheW-like"/>
    <property type="match status" value="1"/>
</dbReference>
<accession>A0A5Q2N6Y6</accession>
<name>A0A5Q2N6Y6_9FIRM</name>
<feature type="modified residue" description="Phosphohistidine" evidence="14">
    <location>
        <position position="49"/>
    </location>
</feature>
<evidence type="ECO:0000256" key="9">
    <source>
        <dbReference type="ARBA" id="ARBA00022741"/>
    </source>
</evidence>
<dbReference type="SMART" id="SM00260">
    <property type="entry name" value="CheW"/>
    <property type="match status" value="1"/>
</dbReference>
<evidence type="ECO:0000313" key="18">
    <source>
        <dbReference type="EMBL" id="QGG49152.1"/>
    </source>
</evidence>
<dbReference type="Gene3D" id="3.30.70.1110">
    <property type="entry name" value="Histidine kinase CheA-like, P2 response regulator-binding domain"/>
    <property type="match status" value="1"/>
</dbReference>
<dbReference type="PROSITE" id="PS50109">
    <property type="entry name" value="HIS_KIN"/>
    <property type="match status" value="1"/>
</dbReference>
<evidence type="ECO:0000256" key="4">
    <source>
        <dbReference type="ARBA" id="ARBA00021495"/>
    </source>
</evidence>
<dbReference type="PROSITE" id="PS50851">
    <property type="entry name" value="CHEW"/>
    <property type="match status" value="1"/>
</dbReference>
<dbReference type="InterPro" id="IPR002545">
    <property type="entry name" value="CheW-lke_dom"/>
</dbReference>
<keyword evidence="9" id="KW-0547">Nucleotide-binding</keyword>
<protein>
    <recommendedName>
        <fullName evidence="4">Chemotaxis protein CheA</fullName>
        <ecNumber evidence="3">2.7.13.3</ecNumber>
    </recommendedName>
</protein>
<evidence type="ECO:0000256" key="3">
    <source>
        <dbReference type="ARBA" id="ARBA00012438"/>
    </source>
</evidence>
<dbReference type="EMBL" id="CP045875">
    <property type="protein sequence ID" value="QGG49152.1"/>
    <property type="molecule type" value="Genomic_DNA"/>
</dbReference>
<evidence type="ECO:0000256" key="2">
    <source>
        <dbReference type="ARBA" id="ARBA00004496"/>
    </source>
</evidence>
<dbReference type="InterPro" id="IPR004358">
    <property type="entry name" value="Sig_transdc_His_kin-like_C"/>
</dbReference>
<dbReference type="SUPFAM" id="SSF47384">
    <property type="entry name" value="Homodimeric domain of signal transducing histidine kinase"/>
    <property type="match status" value="1"/>
</dbReference>
<keyword evidence="10 18" id="KW-0418">Kinase</keyword>
<dbReference type="Gene3D" id="2.30.30.40">
    <property type="entry name" value="SH3 Domains"/>
    <property type="match status" value="1"/>
</dbReference>
<dbReference type="SUPFAM" id="SSF55052">
    <property type="entry name" value="CheY-binding domain of CheA"/>
    <property type="match status" value="1"/>
</dbReference>
<evidence type="ECO:0000259" key="16">
    <source>
        <dbReference type="PROSITE" id="PS50851"/>
    </source>
</evidence>
<dbReference type="SMART" id="SM00387">
    <property type="entry name" value="HATPase_c"/>
    <property type="match status" value="1"/>
</dbReference>
<keyword evidence="12" id="KW-0902">Two-component regulatory system</keyword>
<dbReference type="SMART" id="SM01231">
    <property type="entry name" value="H-kinase_dim"/>
    <property type="match status" value="1"/>
</dbReference>
<evidence type="ECO:0000256" key="12">
    <source>
        <dbReference type="ARBA" id="ARBA00023012"/>
    </source>
</evidence>
<dbReference type="FunFam" id="3.30.565.10:FF:000016">
    <property type="entry name" value="Chemotaxis protein CheA, putative"/>
    <property type="match status" value="1"/>
</dbReference>
<feature type="domain" description="Histidine kinase" evidence="15">
    <location>
        <begin position="253"/>
        <end position="537"/>
    </location>
</feature>
<dbReference type="AlphaFoldDB" id="A0A5Q2N6Y6"/>
<feature type="domain" description="CheW-like" evidence="16">
    <location>
        <begin position="539"/>
        <end position="675"/>
    </location>
</feature>
<dbReference type="InterPro" id="IPR036061">
    <property type="entry name" value="CheW-like_dom_sf"/>
</dbReference>
<dbReference type="Pfam" id="PF01627">
    <property type="entry name" value="Hpt"/>
    <property type="match status" value="1"/>
</dbReference>
<dbReference type="GO" id="GO:0000155">
    <property type="term" value="F:phosphorelay sensor kinase activity"/>
    <property type="evidence" value="ECO:0007669"/>
    <property type="project" value="InterPro"/>
</dbReference>
<dbReference type="SUPFAM" id="SSF55874">
    <property type="entry name" value="ATPase domain of HSP90 chaperone/DNA topoisomerase II/histidine kinase"/>
    <property type="match status" value="1"/>
</dbReference>
<comment type="catalytic activity">
    <reaction evidence="1">
        <text>ATP + protein L-histidine = ADP + protein N-phospho-L-histidine.</text>
        <dbReference type="EC" id="2.7.13.3"/>
    </reaction>
</comment>
<dbReference type="Pfam" id="PF07194">
    <property type="entry name" value="P2"/>
    <property type="match status" value="1"/>
</dbReference>
<evidence type="ECO:0000256" key="8">
    <source>
        <dbReference type="ARBA" id="ARBA00022679"/>
    </source>
</evidence>
<evidence type="ECO:0000259" key="15">
    <source>
        <dbReference type="PROSITE" id="PS50109"/>
    </source>
</evidence>
<comment type="function">
    <text evidence="13">Involved in the transmission of sensory signals from the chemoreceptors to the flagellar motors. CheA is autophosphorylated; it can transfer its phosphate group to either CheB or CheY.</text>
</comment>
<dbReference type="InterPro" id="IPR005467">
    <property type="entry name" value="His_kinase_dom"/>
</dbReference>
<dbReference type="PROSITE" id="PS50894">
    <property type="entry name" value="HPT"/>
    <property type="match status" value="1"/>
</dbReference>
<dbReference type="InterPro" id="IPR010808">
    <property type="entry name" value="CheA_P2-bd"/>
</dbReference>
<dbReference type="Gene3D" id="1.20.120.160">
    <property type="entry name" value="HPT domain"/>
    <property type="match status" value="1"/>
</dbReference>
<dbReference type="InterPro" id="IPR051315">
    <property type="entry name" value="Bact_Chemotaxis_CheA"/>
</dbReference>
<dbReference type="CDD" id="cd00731">
    <property type="entry name" value="CheA_reg"/>
    <property type="match status" value="1"/>
</dbReference>
<dbReference type="Pfam" id="PF02895">
    <property type="entry name" value="H-kinase_dim"/>
    <property type="match status" value="1"/>
</dbReference>
<evidence type="ECO:0000256" key="11">
    <source>
        <dbReference type="ARBA" id="ARBA00022840"/>
    </source>
</evidence>
<evidence type="ECO:0000259" key="17">
    <source>
        <dbReference type="PROSITE" id="PS50894"/>
    </source>
</evidence>
<dbReference type="GO" id="GO:0006935">
    <property type="term" value="P:chemotaxis"/>
    <property type="evidence" value="ECO:0007669"/>
    <property type="project" value="UniProtKB-KW"/>
</dbReference>
<dbReference type="InterPro" id="IPR037052">
    <property type="entry name" value="CheA-like_P2_sf"/>
</dbReference>
<evidence type="ECO:0000256" key="13">
    <source>
        <dbReference type="ARBA" id="ARBA00035100"/>
    </source>
</evidence>
<evidence type="ECO:0000256" key="7">
    <source>
        <dbReference type="ARBA" id="ARBA00022553"/>
    </source>
</evidence>
<dbReference type="PANTHER" id="PTHR43395:SF10">
    <property type="entry name" value="CHEMOTAXIS PROTEIN CHEA"/>
    <property type="match status" value="1"/>
</dbReference>
<evidence type="ECO:0000256" key="10">
    <source>
        <dbReference type="ARBA" id="ARBA00022777"/>
    </source>
</evidence>
<reference evidence="19" key="1">
    <citation type="submission" date="2019-11" db="EMBL/GenBank/DDBJ databases">
        <title>Genome sequence of Heliorestis convoluta strain HH, an alkaliphilic and minimalistic phototrophic bacterium from a soda lake in Egypt.</title>
        <authorList>
            <person name="Dewey E.D."/>
            <person name="Stokes L.M."/>
            <person name="Burchell B.M."/>
            <person name="Shaffer K.N."/>
            <person name="Huntington A.M."/>
            <person name="Baker J.M."/>
            <person name="Nadendla S."/>
            <person name="Giglio M.G."/>
            <person name="Touchman J.W."/>
            <person name="Blankenship R.E."/>
            <person name="Madigan M.T."/>
            <person name="Sattley W.M."/>
        </authorList>
    </citation>
    <scope>NUCLEOTIDE SEQUENCE [LARGE SCALE GENOMIC DNA]</scope>
    <source>
        <strain evidence="19">HH</strain>
    </source>
</reference>
<dbReference type="GO" id="GO:0005524">
    <property type="term" value="F:ATP binding"/>
    <property type="evidence" value="ECO:0007669"/>
    <property type="project" value="UniProtKB-KW"/>
</dbReference>
<dbReference type="PRINTS" id="PR00344">
    <property type="entry name" value="BCTRLSENSOR"/>
</dbReference>
<dbReference type="GO" id="GO:0005737">
    <property type="term" value="C:cytoplasm"/>
    <property type="evidence" value="ECO:0007669"/>
    <property type="project" value="UniProtKB-SubCell"/>
</dbReference>
<dbReference type="InterPro" id="IPR003594">
    <property type="entry name" value="HATPase_dom"/>
</dbReference>
<keyword evidence="5" id="KW-0963">Cytoplasm</keyword>
<sequence length="680" mass="75999">MDKSFMDEYLDLFYSEAKEQLELMSRDLLAIESGTSDEETIHQMFRAAHSLKGASASVGFQVVANITHNIEDLLGKVRDGQLALDARGIDAIFGALDFIQAILFQSQEVDSEKAEALVKQLEEACVDPRLTGTKEVKKGNSEEELNKIREKYAFSPTAREIEVIFQSDCMMKAVRAFLILNNLSEFGEVLESYPSQDELEMCEQNISSFHVFFDWQKGTVEEIYRVINVTDIKDIVMKALSDQEHSETKTENLEESPISAPLAVERSEKAVTRTVEKSSEKGTELIKVEASRLDHLMNLIGELLISQTRFARIHESYLEQHGNSNLGTDMSEETHHLARLTSQLQDGLMKTRMVPIGTVFNRFPRLVRDLARKVHKKINLVVEGQDTELDKSMVDLIGEPLMHLLRNALDHGIESPEERIKKGKPPEGTIILSASHEGSRILIKVADDGNGIDETKVLEKAKRLNLVEEGQELSKQEIYQLLFSAGLSTAQKVTDVSGRGVGMDVVKRNIMSLNGMIDVQSEKDQGSTFTIQLPITLAIIQGLLVSAEGEKFIVPLDNVLESFQLKDHEIDSIGGKEVFTVRGNIVPIKTIKEVLKIEEQADKPKRKYRSIVMVGLAEQRLGLEVDELLGQREIVIKSVNAPWLKMDLFAGATILGDGRVSLIINISTLFAHCLAQRSSE</sequence>
<dbReference type="RefSeq" id="WP_153726186.1">
    <property type="nucleotide sequence ID" value="NZ_CP045875.1"/>
</dbReference>
<dbReference type="Gene3D" id="3.30.565.10">
    <property type="entry name" value="Histidine kinase-like ATPase, C-terminal domain"/>
    <property type="match status" value="1"/>
</dbReference>
<evidence type="ECO:0000256" key="6">
    <source>
        <dbReference type="ARBA" id="ARBA00022500"/>
    </source>
</evidence>
<evidence type="ECO:0000313" key="19">
    <source>
        <dbReference type="Proteomes" id="UP000366051"/>
    </source>
</evidence>
<proteinExistence type="predicted"/>
<dbReference type="KEGG" id="hcv:FTV88_3077"/>
<keyword evidence="19" id="KW-1185">Reference proteome</keyword>
<dbReference type="SMART" id="SM00073">
    <property type="entry name" value="HPT"/>
    <property type="match status" value="1"/>
</dbReference>
<dbReference type="Pfam" id="PF01584">
    <property type="entry name" value="CheW"/>
    <property type="match status" value="1"/>
</dbReference>
<keyword evidence="7 14" id="KW-0597">Phosphoprotein</keyword>
<comment type="subcellular location">
    <subcellularLocation>
        <location evidence="2">Cytoplasm</location>
    </subcellularLocation>
</comment>
<dbReference type="InterPro" id="IPR037006">
    <property type="entry name" value="CheA-like_homodim_sf"/>
</dbReference>
<evidence type="ECO:0000256" key="5">
    <source>
        <dbReference type="ARBA" id="ARBA00022490"/>
    </source>
</evidence>
<dbReference type="InterPro" id="IPR036097">
    <property type="entry name" value="HisK_dim/P_sf"/>
</dbReference>
<keyword evidence="8 18" id="KW-0808">Transferase</keyword>
<keyword evidence="6" id="KW-0145">Chemotaxis</keyword>
<evidence type="ECO:0000256" key="14">
    <source>
        <dbReference type="PROSITE-ProRule" id="PRU00110"/>
    </source>
</evidence>
<dbReference type="Gene3D" id="1.10.287.560">
    <property type="entry name" value="Histidine kinase CheA-like, homodimeric domain"/>
    <property type="match status" value="1"/>
</dbReference>
<dbReference type="InterPro" id="IPR036641">
    <property type="entry name" value="HPT_dom_sf"/>
</dbReference>